<feature type="signal peptide" evidence="2">
    <location>
        <begin position="1"/>
        <end position="30"/>
    </location>
</feature>
<proteinExistence type="predicted"/>
<feature type="chain" id="PRO_5020697469" description="SurA-like protein" evidence="2">
    <location>
        <begin position="31"/>
        <end position="336"/>
    </location>
</feature>
<comment type="caution">
    <text evidence="3">The sequence shown here is derived from an EMBL/GenBank/DDBJ whole genome shotgun (WGS) entry which is preliminary data.</text>
</comment>
<gene>
    <name evidence="3" type="ORF">EDD65_11046</name>
</gene>
<keyword evidence="2" id="KW-0732">Signal</keyword>
<evidence type="ECO:0000313" key="3">
    <source>
        <dbReference type="EMBL" id="TCS87612.1"/>
    </source>
</evidence>
<dbReference type="PROSITE" id="PS51257">
    <property type="entry name" value="PROKAR_LIPOPROTEIN"/>
    <property type="match status" value="1"/>
</dbReference>
<feature type="region of interest" description="Disordered" evidence="1">
    <location>
        <begin position="34"/>
        <end position="55"/>
    </location>
</feature>
<dbReference type="EMBL" id="SMAE01000010">
    <property type="protein sequence ID" value="TCS87612.1"/>
    <property type="molecule type" value="Genomic_DNA"/>
</dbReference>
<organism evidence="3 4">
    <name type="scientific">Keratinibaculum paraultunense</name>
    <dbReference type="NCBI Taxonomy" id="1278232"/>
    <lineage>
        <taxon>Bacteria</taxon>
        <taxon>Bacillati</taxon>
        <taxon>Bacillota</taxon>
        <taxon>Tissierellia</taxon>
        <taxon>Tissierellales</taxon>
        <taxon>Tepidimicrobiaceae</taxon>
        <taxon>Keratinibaculum</taxon>
    </lineage>
</organism>
<accession>A0A4R3KRI5</accession>
<dbReference type="AlphaFoldDB" id="A0A4R3KRI5"/>
<dbReference type="Proteomes" id="UP000294567">
    <property type="component" value="Unassembled WGS sequence"/>
</dbReference>
<feature type="compositionally biased region" description="Basic and acidic residues" evidence="1">
    <location>
        <begin position="42"/>
        <end position="55"/>
    </location>
</feature>
<evidence type="ECO:0000256" key="1">
    <source>
        <dbReference type="SAM" id="MobiDB-lite"/>
    </source>
</evidence>
<evidence type="ECO:0008006" key="5">
    <source>
        <dbReference type="Google" id="ProtNLM"/>
    </source>
</evidence>
<evidence type="ECO:0000256" key="2">
    <source>
        <dbReference type="SAM" id="SignalP"/>
    </source>
</evidence>
<keyword evidence="4" id="KW-1185">Reference proteome</keyword>
<evidence type="ECO:0000313" key="4">
    <source>
        <dbReference type="Proteomes" id="UP000294567"/>
    </source>
</evidence>
<protein>
    <recommendedName>
        <fullName evidence="5">SurA-like protein</fullName>
    </recommendedName>
</protein>
<dbReference type="RefSeq" id="WP_132028630.1">
    <property type="nucleotide sequence ID" value="NZ_CP068564.1"/>
</dbReference>
<reference evidence="3 4" key="1">
    <citation type="submission" date="2019-03" db="EMBL/GenBank/DDBJ databases">
        <title>Genomic Encyclopedia of Type Strains, Phase IV (KMG-IV): sequencing the most valuable type-strain genomes for metagenomic binning, comparative biology and taxonomic classification.</title>
        <authorList>
            <person name="Goeker M."/>
        </authorList>
    </citation>
    <scope>NUCLEOTIDE SEQUENCE [LARGE SCALE GENOMIC DNA]</scope>
    <source>
        <strain evidence="3 4">DSM 26752</strain>
    </source>
</reference>
<dbReference type="OrthoDB" id="1707591at2"/>
<sequence length="336" mass="39281">MKSKTKFLLMIMVFILILTLSGCKYSNVQANDERVNSNSKENSIRGKEGDNKNSDIMKDFRNMVENNNEPVDLINYIDENIEKVLPEERVEMIEKLELIQEKYIEKYASELFADDYQAELLSLSEIPQLRSQSKEDIKEYLFFNEANVEKITNDNLKELISKIIQGKYRLINLEGAFYPIIDYEALKVYDKYISDELKDYIDIKAMDSNEPTIIDGSLMISFDELAERLMAVENYIKKHSEGIRCEELLRLYGTYLIFYLEGADNTPIYDEETYKIKDEVLSSYKKTMKSKDTVLSYIIGKYMNIIEENQFIIDEDIISQITVLHNEAIAKLEECK</sequence>
<name>A0A4R3KRI5_9FIRM</name>